<dbReference type="PANTHER" id="PTHR43649:SF12">
    <property type="entry name" value="DIACETYLCHITOBIOSE BINDING PROTEIN DASA"/>
    <property type="match status" value="1"/>
</dbReference>
<dbReference type="Proteomes" id="UP000274515">
    <property type="component" value="Unassembled WGS sequence"/>
</dbReference>
<name>A0A426K4Q3_9PSEU</name>
<organism evidence="2 3">
    <name type="scientific">Saccharopolyspora rhizosphaerae</name>
    <dbReference type="NCBI Taxonomy" id="2492662"/>
    <lineage>
        <taxon>Bacteria</taxon>
        <taxon>Bacillati</taxon>
        <taxon>Actinomycetota</taxon>
        <taxon>Actinomycetes</taxon>
        <taxon>Pseudonocardiales</taxon>
        <taxon>Pseudonocardiaceae</taxon>
        <taxon>Saccharopolyspora</taxon>
    </lineage>
</organism>
<reference evidence="2 3" key="1">
    <citation type="submission" date="2018-11" db="EMBL/GenBank/DDBJ databases">
        <title>Saccharopolyspora rhizosphaerae sp. nov., an actinomycete isolated from rhizosphere soil in Thailand.</title>
        <authorList>
            <person name="Intra B."/>
            <person name="Euanorasetr J."/>
            <person name="Take A."/>
            <person name="Inahashi Y."/>
            <person name="Mori M."/>
            <person name="Panbangred W."/>
            <person name="Matsumoto A."/>
        </authorList>
    </citation>
    <scope>NUCLEOTIDE SEQUENCE [LARGE SCALE GENOMIC DNA]</scope>
    <source>
        <strain evidence="2 3">H219</strain>
    </source>
</reference>
<keyword evidence="3" id="KW-1185">Reference proteome</keyword>
<dbReference type="Pfam" id="PF01547">
    <property type="entry name" value="SBP_bac_1"/>
    <property type="match status" value="1"/>
</dbReference>
<protein>
    <submittedName>
        <fullName evidence="2">Sugar ABC transporter substrate-binding protein</fullName>
    </submittedName>
</protein>
<dbReference type="CDD" id="cd13585">
    <property type="entry name" value="PBP2_TMBP_like"/>
    <property type="match status" value="1"/>
</dbReference>
<dbReference type="InterPro" id="IPR006059">
    <property type="entry name" value="SBP"/>
</dbReference>
<feature type="signal peptide" evidence="1">
    <location>
        <begin position="1"/>
        <end position="35"/>
    </location>
</feature>
<dbReference type="SUPFAM" id="SSF53850">
    <property type="entry name" value="Periplasmic binding protein-like II"/>
    <property type="match status" value="1"/>
</dbReference>
<dbReference type="AlphaFoldDB" id="A0A426K4Q3"/>
<dbReference type="OrthoDB" id="9795467at2"/>
<sequence length="446" mass="47650">MTGPTRPRSRFVIKRSLAAVSLVATLLTGTLTGCAGSAEDPNTITYWASNQGESAEQDMEVLRDELAQFTAQTGIEVNVEVIGWSDLLNRILGAATSGVGPDVVNLGNTWAASLQATGAFVPFDDALMQRFGGRERFLQSSMSSTGMAGQVPTSLPLYGLSYGLFYNKKLFAEAGLAPPRTWDEFLAAAERLTEPARNRWGLTVAGASYTENSHFAFMFARWEGVDLITEHGPEFDSPGAVAAVQRYLDLMATQEVVSPGDAEEGDTSSAAEDFTDGNAAMLIAQNSVIPTLEDNGMSSDAYGVVRLPAPDPLPPGGTPALSHVAGSNIAVFADSPKREQALKLVEFLTSKDVQASLNDEYGTLPVVTDAYQDPAFQNEEDRVFSDVLAHYSEPAPMIPTEAHFETTVGSAMRDLFAEIATGRRVTTEDVRAALADAEQKMRGTGG</sequence>
<dbReference type="InterPro" id="IPR050490">
    <property type="entry name" value="Bact_solute-bd_prot1"/>
</dbReference>
<evidence type="ECO:0000256" key="1">
    <source>
        <dbReference type="SAM" id="SignalP"/>
    </source>
</evidence>
<proteinExistence type="predicted"/>
<dbReference type="PANTHER" id="PTHR43649">
    <property type="entry name" value="ARABINOSE-BINDING PROTEIN-RELATED"/>
    <property type="match status" value="1"/>
</dbReference>
<comment type="caution">
    <text evidence="2">The sequence shown here is derived from an EMBL/GenBank/DDBJ whole genome shotgun (WGS) entry which is preliminary data.</text>
</comment>
<dbReference type="EMBL" id="RSAA01000001">
    <property type="protein sequence ID" value="RRO20412.1"/>
    <property type="molecule type" value="Genomic_DNA"/>
</dbReference>
<dbReference type="Gene3D" id="3.40.190.10">
    <property type="entry name" value="Periplasmic binding protein-like II"/>
    <property type="match status" value="1"/>
</dbReference>
<keyword evidence="1" id="KW-0732">Signal</keyword>
<evidence type="ECO:0000313" key="3">
    <source>
        <dbReference type="Proteomes" id="UP000274515"/>
    </source>
</evidence>
<feature type="chain" id="PRO_5039135820" evidence="1">
    <location>
        <begin position="36"/>
        <end position="446"/>
    </location>
</feature>
<evidence type="ECO:0000313" key="2">
    <source>
        <dbReference type="EMBL" id="RRO20412.1"/>
    </source>
</evidence>
<accession>A0A426K4Q3</accession>
<gene>
    <name evidence="2" type="ORF">EIL87_00475</name>
</gene>
<dbReference type="PROSITE" id="PS51257">
    <property type="entry name" value="PROKAR_LIPOPROTEIN"/>
    <property type="match status" value="1"/>
</dbReference>